<reference evidence="7 8" key="1">
    <citation type="submission" date="2017-04" db="EMBL/GenBank/DDBJ databases">
        <authorList>
            <person name="Afonso C.L."/>
            <person name="Miller P.J."/>
            <person name="Scott M.A."/>
            <person name="Spackman E."/>
            <person name="Goraichik I."/>
            <person name="Dimitrov K.M."/>
            <person name="Suarez D.L."/>
            <person name="Swayne D.E."/>
        </authorList>
    </citation>
    <scope>NUCLEOTIDE SEQUENCE [LARGE SCALE GENOMIC DNA]</scope>
    <source>
        <strain evidence="7 8">USBA 355</strain>
    </source>
</reference>
<dbReference type="InterPro" id="IPR050584">
    <property type="entry name" value="Cholesterol_7-desaturase"/>
</dbReference>
<dbReference type="Pfam" id="PF00355">
    <property type="entry name" value="Rieske"/>
    <property type="match status" value="1"/>
</dbReference>
<protein>
    <submittedName>
        <fullName evidence="7">Phthalate 4,5-dioxygenase, oxygenase subunit</fullName>
    </submittedName>
</protein>
<dbReference type="SUPFAM" id="SSF55961">
    <property type="entry name" value="Bet v1-like"/>
    <property type="match status" value="1"/>
</dbReference>
<keyword evidence="1" id="KW-0001">2Fe-2S</keyword>
<evidence type="ECO:0000256" key="3">
    <source>
        <dbReference type="ARBA" id="ARBA00023002"/>
    </source>
</evidence>
<sequence>MLTAEENDLLCRVENGAPMGRLMRQHWVPALLSEEVAEPDGKPVRVRVLGENLVAFRDSEGRVGVLDELCPHRRASLVYGRNEECGLRCLYHGWKMDVEGNVVEMSSEPPESPLREKVKHKAYPTREAAGFVWIWMGEAEAMPAFERPPFSPGEDTKVSILKIRVPCNWAQITEGQIDSAHSSSLHSSDMVPARVESAGATETNWLRPSTDKSPRLQAERTPYGFRYAAIRRPIKNAATHDYVRMTVFVAPFISLIPPNSSYNVASVIVPVDDETTAFHFIAWGGASCPDTETWRKFNSARPGIDLDADYNCLRTLENDFGQDRQAMKAGNFTGIKGIPNQDIAMWVSMGAIVDRTRDTLGASDLAIVEFRRLMVEAARQVGSGGPAIGTTEPRIPQVEIASYQGIVPKTTDWRTLGGGSGEAETRKAS</sequence>
<dbReference type="EMBL" id="FWZX01000034">
    <property type="protein sequence ID" value="SMF75550.1"/>
    <property type="molecule type" value="Genomic_DNA"/>
</dbReference>
<keyword evidence="8" id="KW-1185">Reference proteome</keyword>
<evidence type="ECO:0000256" key="1">
    <source>
        <dbReference type="ARBA" id="ARBA00022714"/>
    </source>
</evidence>
<evidence type="ECO:0000313" key="8">
    <source>
        <dbReference type="Proteomes" id="UP000192917"/>
    </source>
</evidence>
<dbReference type="PROSITE" id="PS00570">
    <property type="entry name" value="RING_HYDROXYL_ALPHA"/>
    <property type="match status" value="1"/>
</dbReference>
<proteinExistence type="predicted"/>
<evidence type="ECO:0000313" key="7">
    <source>
        <dbReference type="EMBL" id="SMF75550.1"/>
    </source>
</evidence>
<dbReference type="STRING" id="560819.SAMN05428998_13437"/>
<dbReference type="PANTHER" id="PTHR21266:SF59">
    <property type="entry name" value="BLR4922 PROTEIN"/>
    <property type="match status" value="1"/>
</dbReference>
<feature type="domain" description="Rieske" evidence="6">
    <location>
        <begin position="27"/>
        <end position="134"/>
    </location>
</feature>
<dbReference type="InterPro" id="IPR015881">
    <property type="entry name" value="ARHD_Rieske_2Fe_2S"/>
</dbReference>
<dbReference type="SUPFAM" id="SSF50022">
    <property type="entry name" value="ISP domain"/>
    <property type="match status" value="1"/>
</dbReference>
<dbReference type="GO" id="GO:0005506">
    <property type="term" value="F:iron ion binding"/>
    <property type="evidence" value="ECO:0007669"/>
    <property type="project" value="InterPro"/>
</dbReference>
<name>A0A1Y6CUF5_9PROT</name>
<dbReference type="InterPro" id="IPR036922">
    <property type="entry name" value="Rieske_2Fe-2S_sf"/>
</dbReference>
<dbReference type="GO" id="GO:0051213">
    <property type="term" value="F:dioxygenase activity"/>
    <property type="evidence" value="ECO:0007669"/>
    <property type="project" value="UniProtKB-KW"/>
</dbReference>
<keyword evidence="3" id="KW-0560">Oxidoreductase</keyword>
<dbReference type="RefSeq" id="WP_085125878.1">
    <property type="nucleotide sequence ID" value="NZ_FWZX01000034.1"/>
</dbReference>
<dbReference type="Proteomes" id="UP000192917">
    <property type="component" value="Unassembled WGS sequence"/>
</dbReference>
<evidence type="ECO:0000256" key="5">
    <source>
        <dbReference type="ARBA" id="ARBA00023014"/>
    </source>
</evidence>
<keyword evidence="7" id="KW-0223">Dioxygenase</keyword>
<dbReference type="PROSITE" id="PS51296">
    <property type="entry name" value="RIESKE"/>
    <property type="match status" value="1"/>
</dbReference>
<dbReference type="InterPro" id="IPR045623">
    <property type="entry name" value="LigXa_C"/>
</dbReference>
<gene>
    <name evidence="7" type="ORF">SAMN05428998_13437</name>
</gene>
<evidence type="ECO:0000259" key="6">
    <source>
        <dbReference type="PROSITE" id="PS51296"/>
    </source>
</evidence>
<accession>A0A1Y6CUF5</accession>
<dbReference type="InterPro" id="IPR017941">
    <property type="entry name" value="Rieske_2Fe-2S"/>
</dbReference>
<keyword evidence="2" id="KW-0479">Metal-binding</keyword>
<dbReference type="AlphaFoldDB" id="A0A1Y6CUF5"/>
<dbReference type="CDD" id="cd03479">
    <property type="entry name" value="Rieske_RO_Alpha_PhDO_like"/>
    <property type="match status" value="1"/>
</dbReference>
<evidence type="ECO:0000256" key="2">
    <source>
        <dbReference type="ARBA" id="ARBA00022723"/>
    </source>
</evidence>
<keyword evidence="5" id="KW-0411">Iron-sulfur</keyword>
<dbReference type="GO" id="GO:0051537">
    <property type="term" value="F:2 iron, 2 sulfur cluster binding"/>
    <property type="evidence" value="ECO:0007669"/>
    <property type="project" value="UniProtKB-KW"/>
</dbReference>
<dbReference type="PANTHER" id="PTHR21266">
    <property type="entry name" value="IRON-SULFUR DOMAIN CONTAINING PROTEIN"/>
    <property type="match status" value="1"/>
</dbReference>
<dbReference type="Gene3D" id="2.102.10.10">
    <property type="entry name" value="Rieske [2Fe-2S] iron-sulphur domain"/>
    <property type="match status" value="1"/>
</dbReference>
<keyword evidence="4" id="KW-0408">Iron</keyword>
<evidence type="ECO:0000256" key="4">
    <source>
        <dbReference type="ARBA" id="ARBA00023004"/>
    </source>
</evidence>
<organism evidence="7 8">
    <name type="scientific">Tistlia consotensis USBA 355</name>
    <dbReference type="NCBI Taxonomy" id="560819"/>
    <lineage>
        <taxon>Bacteria</taxon>
        <taxon>Pseudomonadati</taxon>
        <taxon>Pseudomonadota</taxon>
        <taxon>Alphaproteobacteria</taxon>
        <taxon>Rhodospirillales</taxon>
        <taxon>Rhodovibrionaceae</taxon>
        <taxon>Tistlia</taxon>
    </lineage>
</organism>
<dbReference type="Pfam" id="PF19301">
    <property type="entry name" value="LigXa_C"/>
    <property type="match status" value="1"/>
</dbReference>